<dbReference type="SFLD" id="SFLDG01140">
    <property type="entry name" value="C2.B:_Phosphomannomutase_and_P"/>
    <property type="match status" value="1"/>
</dbReference>
<dbReference type="PANTHER" id="PTHR46521">
    <property type="entry name" value="SUCROSE-PHOSPHATASE 2-RELATED"/>
    <property type="match status" value="1"/>
</dbReference>
<dbReference type="RefSeq" id="WP_345321182.1">
    <property type="nucleotide sequence ID" value="NZ_BAABGA010000022.1"/>
</dbReference>
<evidence type="ECO:0000313" key="3">
    <source>
        <dbReference type="EMBL" id="GAA4450719.1"/>
    </source>
</evidence>
<dbReference type="InterPro" id="IPR036412">
    <property type="entry name" value="HAD-like_sf"/>
</dbReference>
<reference evidence="4" key="1">
    <citation type="journal article" date="2019" name="Int. J. Syst. Evol. Microbiol.">
        <title>The Global Catalogue of Microorganisms (GCM) 10K type strain sequencing project: providing services to taxonomists for standard genome sequencing and annotation.</title>
        <authorList>
            <consortium name="The Broad Institute Genomics Platform"/>
            <consortium name="The Broad Institute Genome Sequencing Center for Infectious Disease"/>
            <person name="Wu L."/>
            <person name="Ma J."/>
        </authorList>
    </citation>
    <scope>NUCLEOTIDE SEQUENCE [LARGE SCALE GENOMIC DNA]</scope>
    <source>
        <strain evidence="4">JCM 17759</strain>
    </source>
</reference>
<keyword evidence="1" id="KW-0378">Hydrolase</keyword>
<dbReference type="Gene3D" id="3.90.1070.10">
    <property type="match status" value="1"/>
</dbReference>
<evidence type="ECO:0000313" key="4">
    <source>
        <dbReference type="Proteomes" id="UP001500840"/>
    </source>
</evidence>
<dbReference type="SFLD" id="SFLDS00003">
    <property type="entry name" value="Haloacid_Dehalogenase"/>
    <property type="match status" value="1"/>
</dbReference>
<accession>A0ABP8MKY7</accession>
<feature type="domain" description="Sucrose phosphatase-like" evidence="2">
    <location>
        <begin position="4"/>
        <end position="279"/>
    </location>
</feature>
<sequence length="284" mass="31166">MDLKVLATDLDGTFIPLEDHDDNRRDLSEVQRFLSEHAMELLFVTGRHFASVQDAIAEHALPSPEWIICDVGTTIMRRVDTGAQVDNGAQVDTGSLPGESMQRVQAYHDDLAAIVGPIATTDLIKEFSGIAGTRVQEPEKQGPFKLSYYADASHLESIVDGFQQKLERISAPYSIIASVDPFNGDGLIDLLPRGVSKAYALRWWAEHMTLRPEAIVFAGDSGNDLAALTAGYRAIVVHNASDELKQNVSEAHRRANTADYVFLANQKATSGVMEGLKHHVTKVR</sequence>
<dbReference type="Pfam" id="PF05116">
    <property type="entry name" value="S6PP"/>
    <property type="match status" value="1"/>
</dbReference>
<dbReference type="InterPro" id="IPR006379">
    <property type="entry name" value="HAD-SF_hydro_IIB"/>
</dbReference>
<evidence type="ECO:0000256" key="1">
    <source>
        <dbReference type="ARBA" id="ARBA00022801"/>
    </source>
</evidence>
<protein>
    <recommendedName>
        <fullName evidence="2">Sucrose phosphatase-like domain-containing protein</fullName>
    </recommendedName>
</protein>
<organism evidence="3 4">
    <name type="scientific">Novipirellula rosea</name>
    <dbReference type="NCBI Taxonomy" id="1031540"/>
    <lineage>
        <taxon>Bacteria</taxon>
        <taxon>Pseudomonadati</taxon>
        <taxon>Planctomycetota</taxon>
        <taxon>Planctomycetia</taxon>
        <taxon>Pirellulales</taxon>
        <taxon>Pirellulaceae</taxon>
        <taxon>Novipirellula</taxon>
    </lineage>
</organism>
<gene>
    <name evidence="3" type="ORF">GCM10023156_17290</name>
</gene>
<dbReference type="Proteomes" id="UP001500840">
    <property type="component" value="Unassembled WGS sequence"/>
</dbReference>
<comment type="caution">
    <text evidence="3">The sequence shown here is derived from an EMBL/GenBank/DDBJ whole genome shotgun (WGS) entry which is preliminary data.</text>
</comment>
<dbReference type="PANTHER" id="PTHR46521:SF4">
    <property type="entry name" value="SUCROSE-PHOSPHATASE 2-RELATED"/>
    <property type="match status" value="1"/>
</dbReference>
<dbReference type="InterPro" id="IPR051518">
    <property type="entry name" value="Sucrose_Phosphatase"/>
</dbReference>
<dbReference type="EMBL" id="BAABGA010000022">
    <property type="protein sequence ID" value="GAA4450719.1"/>
    <property type="molecule type" value="Genomic_DNA"/>
</dbReference>
<evidence type="ECO:0000259" key="2">
    <source>
        <dbReference type="Pfam" id="PF05116"/>
    </source>
</evidence>
<dbReference type="NCBIfam" id="TIGR01484">
    <property type="entry name" value="HAD-SF-IIB"/>
    <property type="match status" value="1"/>
</dbReference>
<dbReference type="SFLD" id="SFLDG01141">
    <property type="entry name" value="C2.B.1:_Sucrose_Phosphatase_Li"/>
    <property type="match status" value="1"/>
</dbReference>
<dbReference type="InterPro" id="IPR023214">
    <property type="entry name" value="HAD_sf"/>
</dbReference>
<proteinExistence type="predicted"/>
<dbReference type="SUPFAM" id="SSF56784">
    <property type="entry name" value="HAD-like"/>
    <property type="match status" value="1"/>
</dbReference>
<keyword evidence="4" id="KW-1185">Reference proteome</keyword>
<dbReference type="InterPro" id="IPR006380">
    <property type="entry name" value="SPP-like_dom"/>
</dbReference>
<dbReference type="Gene3D" id="3.40.50.1000">
    <property type="entry name" value="HAD superfamily/HAD-like"/>
    <property type="match status" value="1"/>
</dbReference>
<name>A0ABP8MKY7_9BACT</name>